<dbReference type="EMBL" id="MG757153">
    <property type="protein sequence ID" value="AVD99243.1"/>
    <property type="molecule type" value="Genomic_DNA"/>
</dbReference>
<protein>
    <submittedName>
        <fullName evidence="1">Uncharacterized protein</fullName>
    </submittedName>
</protein>
<dbReference type="OrthoDB" id="15000at10239"/>
<name>A0A2L1IVQ9_9CAUD</name>
<organism evidence="1 2">
    <name type="scientific">Streptomyces phage BillNye</name>
    <dbReference type="NCBI Taxonomy" id="2079426"/>
    <lineage>
        <taxon>Viruses</taxon>
        <taxon>Duplodnaviria</taxon>
        <taxon>Heunggongvirae</taxon>
        <taxon>Uroviricota</taxon>
        <taxon>Caudoviricetes</taxon>
        <taxon>Stanwilliamsviridae</taxon>
        <taxon>Loccivirinae</taxon>
        <taxon>Wilnyevirus</taxon>
        <taxon>Wilnyevirus billnye</taxon>
    </lineage>
</organism>
<keyword evidence="2" id="KW-1185">Reference proteome</keyword>
<accession>A0A2L1IVQ9</accession>
<sequence>MFRRRSKRELPADPAIPTTPTNYPYGLCIQTEAGWFLMREKFRFRIPTERVLESWSFNVIQSSEAAVKHIKVGGKVGFRDGTIIHNMADGKHYLISQNKRRHIVDPDVWEKYGLDWGNVILVSEEEANLHVDGEVLK</sequence>
<gene>
    <name evidence="1" type="ORF">SEA_BILLNYE_41</name>
</gene>
<evidence type="ECO:0000313" key="2">
    <source>
        <dbReference type="Proteomes" id="UP000241925"/>
    </source>
</evidence>
<evidence type="ECO:0000313" key="1">
    <source>
        <dbReference type="EMBL" id="AVD99243.1"/>
    </source>
</evidence>
<reference evidence="1 2" key="1">
    <citation type="submission" date="2018-01" db="EMBL/GenBank/DDBJ databases">
        <authorList>
            <person name="Grinwald M.F."/>
            <person name="Tasoff P."/>
            <person name="Simpson K.F."/>
            <person name="Vasser A."/>
            <person name="Shaffer C.D."/>
            <person name="Weston-Hafer K.A."/>
            <person name="Russell D.A."/>
            <person name="Pope W.H."/>
            <person name="Jacobs-Sera D."/>
            <person name="Hendrix R.W."/>
            <person name="Hatfull G.F."/>
        </authorList>
    </citation>
    <scope>NUCLEOTIDE SEQUENCE [LARGE SCALE GENOMIC DNA]</scope>
</reference>
<dbReference type="Proteomes" id="UP000241925">
    <property type="component" value="Segment"/>
</dbReference>
<proteinExistence type="predicted"/>